<dbReference type="InterPro" id="IPR036291">
    <property type="entry name" value="NAD(P)-bd_dom_sf"/>
</dbReference>
<dbReference type="SUPFAM" id="SSF51735">
    <property type="entry name" value="NAD(P)-binding Rossmann-fold domains"/>
    <property type="match status" value="1"/>
</dbReference>
<dbReference type="EMBL" id="MU802113">
    <property type="protein sequence ID" value="KAJ3981444.1"/>
    <property type="molecule type" value="Genomic_DNA"/>
</dbReference>
<protein>
    <submittedName>
        <fullName evidence="1">Uncharacterized protein</fullName>
    </submittedName>
</protein>
<accession>A0AA38UPR0</accession>
<dbReference type="AlphaFoldDB" id="A0AA38UPR0"/>
<dbReference type="Proteomes" id="UP001163850">
    <property type="component" value="Unassembled WGS sequence"/>
</dbReference>
<name>A0AA38UPR0_9AGAR</name>
<evidence type="ECO:0000313" key="2">
    <source>
        <dbReference type="Proteomes" id="UP001163850"/>
    </source>
</evidence>
<gene>
    <name evidence="1" type="ORF">F5890DRAFT_539569</name>
</gene>
<proteinExistence type="predicted"/>
<sequence>MSFESSAVKVWFVNGANRGTGVELATIPSVFVYAGVRDPPKAPRLQEIVSTYPDSRKTRSCQIYVG</sequence>
<organism evidence="1 2">
    <name type="scientific">Lentinula detonsa</name>
    <dbReference type="NCBI Taxonomy" id="2804962"/>
    <lineage>
        <taxon>Eukaryota</taxon>
        <taxon>Fungi</taxon>
        <taxon>Dikarya</taxon>
        <taxon>Basidiomycota</taxon>
        <taxon>Agaricomycotina</taxon>
        <taxon>Agaricomycetes</taxon>
        <taxon>Agaricomycetidae</taxon>
        <taxon>Agaricales</taxon>
        <taxon>Marasmiineae</taxon>
        <taxon>Omphalotaceae</taxon>
        <taxon>Lentinula</taxon>
    </lineage>
</organism>
<evidence type="ECO:0000313" key="1">
    <source>
        <dbReference type="EMBL" id="KAJ3981444.1"/>
    </source>
</evidence>
<comment type="caution">
    <text evidence="1">The sequence shown here is derived from an EMBL/GenBank/DDBJ whole genome shotgun (WGS) entry which is preliminary data.</text>
</comment>
<reference evidence="1" key="1">
    <citation type="submission" date="2022-08" db="EMBL/GenBank/DDBJ databases">
        <authorList>
            <consortium name="DOE Joint Genome Institute"/>
            <person name="Min B."/>
            <person name="Riley R."/>
            <person name="Sierra-Patev S."/>
            <person name="Naranjo-Ortiz M."/>
            <person name="Looney B."/>
            <person name="Konkel Z."/>
            <person name="Slot J.C."/>
            <person name="Sakamoto Y."/>
            <person name="Steenwyk J.L."/>
            <person name="Rokas A."/>
            <person name="Carro J."/>
            <person name="Camarero S."/>
            <person name="Ferreira P."/>
            <person name="Molpeceres G."/>
            <person name="Ruiz-Duenas F.J."/>
            <person name="Serrano A."/>
            <person name="Henrissat B."/>
            <person name="Drula E."/>
            <person name="Hughes K.W."/>
            <person name="Mata J.L."/>
            <person name="Ishikawa N.K."/>
            <person name="Vargas-Isla R."/>
            <person name="Ushijima S."/>
            <person name="Smith C.A."/>
            <person name="Ahrendt S."/>
            <person name="Andreopoulos W."/>
            <person name="He G."/>
            <person name="Labutti K."/>
            <person name="Lipzen A."/>
            <person name="Ng V."/>
            <person name="Sandor L."/>
            <person name="Barry K."/>
            <person name="Martinez A.T."/>
            <person name="Xiao Y."/>
            <person name="Gibbons J.G."/>
            <person name="Terashima K."/>
            <person name="Hibbett D.S."/>
            <person name="Grigoriev I.V."/>
        </authorList>
    </citation>
    <scope>NUCLEOTIDE SEQUENCE</scope>
    <source>
        <strain evidence="1">TFB7829</strain>
    </source>
</reference>